<protein>
    <submittedName>
        <fullName evidence="7">Ulp1 protease family, C-terminal catalytic domain containing protein</fullName>
    </submittedName>
</protein>
<keyword evidence="3" id="KW-0378">Hydrolase</keyword>
<dbReference type="PROSITE" id="PS50600">
    <property type="entry name" value="ULP_PROTEASE"/>
    <property type="match status" value="1"/>
</dbReference>
<dbReference type="InterPro" id="IPR038765">
    <property type="entry name" value="Papain-like_cys_pep_sf"/>
</dbReference>
<reference evidence="8" key="1">
    <citation type="submission" date="2016-06" db="EMBL/GenBank/DDBJ databases">
        <title>Parallel loss of symbiosis genes in relatives of nitrogen-fixing non-legume Parasponia.</title>
        <authorList>
            <person name="Van Velzen R."/>
            <person name="Holmer R."/>
            <person name="Bu F."/>
            <person name="Rutten L."/>
            <person name="Van Zeijl A."/>
            <person name="Liu W."/>
            <person name="Santuari L."/>
            <person name="Cao Q."/>
            <person name="Sharma T."/>
            <person name="Shen D."/>
            <person name="Roswanjaya Y."/>
            <person name="Wardhani T."/>
            <person name="Kalhor M.S."/>
            <person name="Jansen J."/>
            <person name="Van den Hoogen J."/>
            <person name="Gungor B."/>
            <person name="Hartog M."/>
            <person name="Hontelez J."/>
            <person name="Verver J."/>
            <person name="Yang W.-C."/>
            <person name="Schijlen E."/>
            <person name="Repin R."/>
            <person name="Schilthuizen M."/>
            <person name="Schranz E."/>
            <person name="Heidstra R."/>
            <person name="Miyata K."/>
            <person name="Fedorova E."/>
            <person name="Kohlen W."/>
            <person name="Bisseling T."/>
            <person name="Smit S."/>
            <person name="Geurts R."/>
        </authorList>
    </citation>
    <scope>NUCLEOTIDE SEQUENCE [LARGE SCALE GENOMIC DNA]</scope>
    <source>
        <strain evidence="8">cv. WU1-14</strain>
    </source>
</reference>
<evidence type="ECO:0000313" key="7">
    <source>
        <dbReference type="EMBL" id="PON56220.1"/>
    </source>
</evidence>
<dbReference type="GO" id="GO:0006508">
    <property type="term" value="P:proteolysis"/>
    <property type="evidence" value="ECO:0007669"/>
    <property type="project" value="UniProtKB-KW"/>
</dbReference>
<feature type="domain" description="Ubiquitin-like protease family profile" evidence="6">
    <location>
        <begin position="252"/>
        <end position="462"/>
    </location>
</feature>
<gene>
    <name evidence="7" type="ORF">PanWU01x14_182320</name>
</gene>
<dbReference type="SUPFAM" id="SSF54001">
    <property type="entry name" value="Cysteine proteinases"/>
    <property type="match status" value="1"/>
</dbReference>
<keyword evidence="4" id="KW-0788">Thiol protease</keyword>
<dbReference type="GO" id="GO:0016926">
    <property type="term" value="P:protein desumoylation"/>
    <property type="evidence" value="ECO:0007669"/>
    <property type="project" value="TreeGrafter"/>
</dbReference>
<sequence length="560" mass="63621">MESIRHYQVNKAKNLSGCTLYLQLFYLDHVQWESGLIDRTIAPIDFWDSQKCSRVLLIKLGKKKDQLCLTGDVKVQIPVPMKHFKKDVPSFSGYRGHNIGHSTERKDNCELMVLKNKLATLRSIVVRFPDHVVKIIEKEAEKTRNTLIIEVKKMVESVISQRFVRTKEDENMMSMDKGNDFVETFIENIRKSCRAISKAKSAATSKGKRIAEEFDEDTAIGKELSPFEKDRHSSKGSLIKEGTPVTKGSSSLEATLKDLTEFCKKKMVPAMLKCEVVERKAKKSGGKKKHVLMDESTWYADFIKSNGFTVGPFKVGDEAACVEGFKGQQKQLGVCMNVTRMAREQEWSKLHLGDLKICEQMLVPVLLSDGVRGHWILANVKLKPLTIELWDSIAAARHKTSCVEATLEMLQTLDNLFLFDIKMGMPDGFKFAEFKINLKPDIPQQSNGTDCGLFVMKYMESIFLSELTPEGFNADDVRLKLLALIVCYDLNKVESTCLRECEEHFHRFVENGWQSKRDDHEVNLEGPVCSPKKSPMDPRFAMNKLKAQNMFTGTSPAHRT</sequence>
<dbReference type="PANTHER" id="PTHR12606">
    <property type="entry name" value="SENTRIN/SUMO-SPECIFIC PROTEASE"/>
    <property type="match status" value="1"/>
</dbReference>
<organism evidence="7 8">
    <name type="scientific">Parasponia andersonii</name>
    <name type="common">Sponia andersonii</name>
    <dbReference type="NCBI Taxonomy" id="3476"/>
    <lineage>
        <taxon>Eukaryota</taxon>
        <taxon>Viridiplantae</taxon>
        <taxon>Streptophyta</taxon>
        <taxon>Embryophyta</taxon>
        <taxon>Tracheophyta</taxon>
        <taxon>Spermatophyta</taxon>
        <taxon>Magnoliopsida</taxon>
        <taxon>eudicotyledons</taxon>
        <taxon>Gunneridae</taxon>
        <taxon>Pentapetalae</taxon>
        <taxon>rosids</taxon>
        <taxon>fabids</taxon>
        <taxon>Rosales</taxon>
        <taxon>Cannabaceae</taxon>
        <taxon>Parasponia</taxon>
    </lineage>
</organism>
<evidence type="ECO:0000256" key="4">
    <source>
        <dbReference type="ARBA" id="ARBA00022807"/>
    </source>
</evidence>
<feature type="region of interest" description="Disordered" evidence="5">
    <location>
        <begin position="228"/>
        <end position="250"/>
    </location>
</feature>
<dbReference type="Gene3D" id="3.40.395.10">
    <property type="entry name" value="Adenoviral Proteinase, Chain A"/>
    <property type="match status" value="1"/>
</dbReference>
<dbReference type="PANTHER" id="PTHR12606:SF141">
    <property type="entry name" value="GH15225P-RELATED"/>
    <property type="match status" value="1"/>
</dbReference>
<evidence type="ECO:0000256" key="2">
    <source>
        <dbReference type="ARBA" id="ARBA00022670"/>
    </source>
</evidence>
<proteinExistence type="inferred from homology"/>
<name>A0A2P5C558_PARAD</name>
<dbReference type="GO" id="GO:0005634">
    <property type="term" value="C:nucleus"/>
    <property type="evidence" value="ECO:0007669"/>
    <property type="project" value="TreeGrafter"/>
</dbReference>
<evidence type="ECO:0000313" key="8">
    <source>
        <dbReference type="Proteomes" id="UP000237105"/>
    </source>
</evidence>
<keyword evidence="8" id="KW-1185">Reference proteome</keyword>
<dbReference type="EMBL" id="JXTB01000173">
    <property type="protein sequence ID" value="PON56220.1"/>
    <property type="molecule type" value="Genomic_DNA"/>
</dbReference>
<comment type="similarity">
    <text evidence="1">Belongs to the peptidase C48 family.</text>
</comment>
<evidence type="ECO:0000256" key="3">
    <source>
        <dbReference type="ARBA" id="ARBA00022801"/>
    </source>
</evidence>
<dbReference type="Proteomes" id="UP000237105">
    <property type="component" value="Unassembled WGS sequence"/>
</dbReference>
<dbReference type="OrthoDB" id="1939479at2759"/>
<dbReference type="Pfam" id="PF02902">
    <property type="entry name" value="Peptidase_C48"/>
    <property type="match status" value="1"/>
</dbReference>
<accession>A0A2P5C558</accession>
<dbReference type="GO" id="GO:0016929">
    <property type="term" value="F:deSUMOylase activity"/>
    <property type="evidence" value="ECO:0007669"/>
    <property type="project" value="TreeGrafter"/>
</dbReference>
<dbReference type="InterPro" id="IPR003653">
    <property type="entry name" value="Peptidase_C48_C"/>
</dbReference>
<evidence type="ECO:0000256" key="1">
    <source>
        <dbReference type="ARBA" id="ARBA00005234"/>
    </source>
</evidence>
<evidence type="ECO:0000259" key="6">
    <source>
        <dbReference type="PROSITE" id="PS50600"/>
    </source>
</evidence>
<evidence type="ECO:0000256" key="5">
    <source>
        <dbReference type="SAM" id="MobiDB-lite"/>
    </source>
</evidence>
<keyword evidence="2 7" id="KW-0645">Protease</keyword>
<comment type="caution">
    <text evidence="7">The sequence shown here is derived from an EMBL/GenBank/DDBJ whole genome shotgun (WGS) entry which is preliminary data.</text>
</comment>
<dbReference type="AlphaFoldDB" id="A0A2P5C558"/>